<dbReference type="EMBL" id="WIXE01025529">
    <property type="protein sequence ID" value="KAK5964649.1"/>
    <property type="molecule type" value="Genomic_DNA"/>
</dbReference>
<dbReference type="PANTHER" id="PTHR22989:SF11">
    <property type="entry name" value="POLY-N-ACETYLLACTOSAMINE EXTENSION ENZYME"/>
    <property type="match status" value="1"/>
</dbReference>
<organism evidence="1 2">
    <name type="scientific">Trichostrongylus colubriformis</name>
    <name type="common">Black scour worm</name>
    <dbReference type="NCBI Taxonomy" id="6319"/>
    <lineage>
        <taxon>Eukaryota</taxon>
        <taxon>Metazoa</taxon>
        <taxon>Ecdysozoa</taxon>
        <taxon>Nematoda</taxon>
        <taxon>Chromadorea</taxon>
        <taxon>Rhabditida</taxon>
        <taxon>Rhabditina</taxon>
        <taxon>Rhabditomorpha</taxon>
        <taxon>Strongyloidea</taxon>
        <taxon>Trichostrongylidae</taxon>
        <taxon>Trichostrongylus</taxon>
    </lineage>
</organism>
<protein>
    <submittedName>
        <fullName evidence="1">Uncharacterized protein</fullName>
    </submittedName>
</protein>
<name>A0AAN8I8F8_TRICO</name>
<evidence type="ECO:0000313" key="1">
    <source>
        <dbReference type="EMBL" id="KAK5964649.1"/>
    </source>
</evidence>
<dbReference type="Proteomes" id="UP001331761">
    <property type="component" value="Unassembled WGS sequence"/>
</dbReference>
<sequence length="263" mass="31094">QFFVLTARQCMEKKTMWLREADDEEFFYSMWSAMPNLVNICSFSKLWNRIDVFKKDGHEVLFLNEIITDPTHHCDILFLTEDGLLALPLELKSAYDKCRIHSSTDAYHGVRTNPTLGIRTYPFRVNPNGRLKVDLFEDISPQDYQNMTLVTLMSFFLRRFRTASIIITTKNADKFLPIFFNDGTFGESYMRTCQLNIAYPKPKTDLEMEKFRTAWLTILYEKSYLLTHVSRTKDVLNMFLVNLSDQFCWQKYLSYILPNHVNY</sequence>
<reference evidence="1 2" key="1">
    <citation type="submission" date="2019-10" db="EMBL/GenBank/DDBJ databases">
        <title>Assembly and Annotation for the nematode Trichostrongylus colubriformis.</title>
        <authorList>
            <person name="Martin J."/>
        </authorList>
    </citation>
    <scope>NUCLEOTIDE SEQUENCE [LARGE SCALE GENOMIC DNA]</scope>
    <source>
        <strain evidence="1">G859</strain>
        <tissue evidence="1">Whole worm</tissue>
    </source>
</reference>
<accession>A0AAN8I8F8</accession>
<dbReference type="PANTHER" id="PTHR22989">
    <property type="entry name" value="UNCHARACTERIZED DUF13 C.ELEGANS"/>
    <property type="match status" value="1"/>
</dbReference>
<feature type="non-terminal residue" evidence="1">
    <location>
        <position position="1"/>
    </location>
</feature>
<evidence type="ECO:0000313" key="2">
    <source>
        <dbReference type="Proteomes" id="UP001331761"/>
    </source>
</evidence>
<proteinExistence type="predicted"/>
<comment type="caution">
    <text evidence="1">The sequence shown here is derived from an EMBL/GenBank/DDBJ whole genome shotgun (WGS) entry which is preliminary data.</text>
</comment>
<gene>
    <name evidence="1" type="ORF">GCK32_012091</name>
</gene>
<keyword evidence="2" id="KW-1185">Reference proteome</keyword>
<dbReference type="AlphaFoldDB" id="A0AAN8I8F8"/>